<dbReference type="EMBL" id="AQHW01000020">
    <property type="protein sequence ID" value="KKB50431.1"/>
    <property type="molecule type" value="Genomic_DNA"/>
</dbReference>
<keyword evidence="6" id="KW-1185">Reference proteome</keyword>
<keyword evidence="3" id="KW-1133">Transmembrane helix</keyword>
<proteinExistence type="predicted"/>
<sequence length="162" mass="18866">MFFAIKSIYTEKPLIFICFYQIIILILRGGENKKLQYIQKSMKKSILLVDDKPEIAKIIMLYLSSLYDVRYEENPIKAIAWLNEGNMPDGIISDLNMPEMNGEEFLCYLKANALFSHIPVLILSSVESSSNRIRLFEEGAEDFILKPFNPEELRVRVKRLLR</sequence>
<evidence type="ECO:0000313" key="5">
    <source>
        <dbReference type="EMBL" id="KKB50431.1"/>
    </source>
</evidence>
<keyword evidence="3" id="KW-0812">Transmembrane</keyword>
<feature type="domain" description="Response regulatory" evidence="4">
    <location>
        <begin position="45"/>
        <end position="161"/>
    </location>
</feature>
<dbReference type="InterPro" id="IPR050595">
    <property type="entry name" value="Bact_response_regulator"/>
</dbReference>
<protein>
    <recommendedName>
        <fullName evidence="4">Response regulatory domain-containing protein</fullName>
    </recommendedName>
</protein>
<dbReference type="SUPFAM" id="SSF52172">
    <property type="entry name" value="CheY-like"/>
    <property type="match status" value="1"/>
</dbReference>
<dbReference type="AlphaFoldDB" id="A0A0F5IXR9"/>
<evidence type="ECO:0000259" key="4">
    <source>
        <dbReference type="PROSITE" id="PS50110"/>
    </source>
</evidence>
<dbReference type="PROSITE" id="PS50110">
    <property type="entry name" value="RESPONSE_REGULATORY"/>
    <property type="match status" value="1"/>
</dbReference>
<evidence type="ECO:0000256" key="3">
    <source>
        <dbReference type="SAM" id="Phobius"/>
    </source>
</evidence>
<dbReference type="PANTHER" id="PTHR44591:SF3">
    <property type="entry name" value="RESPONSE REGULATORY DOMAIN-CONTAINING PROTEIN"/>
    <property type="match status" value="1"/>
</dbReference>
<reference evidence="5 6" key="1">
    <citation type="submission" date="2013-04" db="EMBL/GenBank/DDBJ databases">
        <title>The Genome Sequence of Parabacteroides gordonii DSM 23371.</title>
        <authorList>
            <consortium name="The Broad Institute Genomics Platform"/>
            <person name="Earl A."/>
            <person name="Ward D."/>
            <person name="Feldgarden M."/>
            <person name="Gevers D."/>
            <person name="Martens E."/>
            <person name="Sakamoto M."/>
            <person name="Benno Y."/>
            <person name="Suzuki N."/>
            <person name="Matsunaga N."/>
            <person name="Koshihara K."/>
            <person name="Seki M."/>
            <person name="Komiya H."/>
            <person name="Walker B."/>
            <person name="Young S."/>
            <person name="Zeng Q."/>
            <person name="Gargeya S."/>
            <person name="Fitzgerald M."/>
            <person name="Haas B."/>
            <person name="Abouelleil A."/>
            <person name="Allen A.W."/>
            <person name="Alvarado L."/>
            <person name="Arachchi H.M."/>
            <person name="Berlin A.M."/>
            <person name="Chapman S.B."/>
            <person name="Gainer-Dewar J."/>
            <person name="Goldberg J."/>
            <person name="Griggs A."/>
            <person name="Gujja S."/>
            <person name="Hansen M."/>
            <person name="Howarth C."/>
            <person name="Imamovic A."/>
            <person name="Ireland A."/>
            <person name="Larimer J."/>
            <person name="McCowan C."/>
            <person name="Murphy C."/>
            <person name="Pearson M."/>
            <person name="Poon T.W."/>
            <person name="Priest M."/>
            <person name="Roberts A."/>
            <person name="Saif S."/>
            <person name="Shea T."/>
            <person name="Sisk P."/>
            <person name="Sykes S."/>
            <person name="Wortman J."/>
            <person name="Nusbaum C."/>
            <person name="Birren B."/>
        </authorList>
    </citation>
    <scope>NUCLEOTIDE SEQUENCE [LARGE SCALE GENOMIC DNA]</scope>
    <source>
        <strain evidence="5 6">MS-1</strain>
    </source>
</reference>
<gene>
    <name evidence="5" type="ORF">HMPREF1536_03967</name>
</gene>
<dbReference type="Proteomes" id="UP000033035">
    <property type="component" value="Unassembled WGS sequence"/>
</dbReference>
<feature type="transmembrane region" description="Helical" evidence="3">
    <location>
        <begin position="12"/>
        <end position="30"/>
    </location>
</feature>
<dbReference type="STRING" id="1203610.HMPREF1536_03967"/>
<dbReference type="InterPro" id="IPR011006">
    <property type="entry name" value="CheY-like_superfamily"/>
</dbReference>
<dbReference type="HOGENOM" id="CLU_000445_69_17_10"/>
<dbReference type="Gene3D" id="3.40.50.2300">
    <property type="match status" value="1"/>
</dbReference>
<dbReference type="SMART" id="SM00448">
    <property type="entry name" value="REC"/>
    <property type="match status" value="1"/>
</dbReference>
<dbReference type="PATRIC" id="fig|1203610.3.peg.4043"/>
<evidence type="ECO:0000256" key="1">
    <source>
        <dbReference type="ARBA" id="ARBA00022553"/>
    </source>
</evidence>
<keyword evidence="3" id="KW-0472">Membrane</keyword>
<feature type="modified residue" description="4-aspartylphosphate" evidence="2">
    <location>
        <position position="94"/>
    </location>
</feature>
<name>A0A0F5IXR9_9BACT</name>
<dbReference type="InterPro" id="IPR001789">
    <property type="entry name" value="Sig_transdc_resp-reg_receiver"/>
</dbReference>
<comment type="caution">
    <text evidence="5">The sequence shown here is derived from an EMBL/GenBank/DDBJ whole genome shotgun (WGS) entry which is preliminary data.</text>
</comment>
<dbReference type="Pfam" id="PF00072">
    <property type="entry name" value="Response_reg"/>
    <property type="match status" value="1"/>
</dbReference>
<keyword evidence="1 2" id="KW-0597">Phosphoprotein</keyword>
<accession>A0A0F5IXR9</accession>
<dbReference type="GO" id="GO:0000160">
    <property type="term" value="P:phosphorelay signal transduction system"/>
    <property type="evidence" value="ECO:0007669"/>
    <property type="project" value="InterPro"/>
</dbReference>
<organism evidence="5 6">
    <name type="scientific">Parabacteroides gordonii MS-1 = DSM 23371</name>
    <dbReference type="NCBI Taxonomy" id="1203610"/>
    <lineage>
        <taxon>Bacteria</taxon>
        <taxon>Pseudomonadati</taxon>
        <taxon>Bacteroidota</taxon>
        <taxon>Bacteroidia</taxon>
        <taxon>Bacteroidales</taxon>
        <taxon>Tannerellaceae</taxon>
        <taxon>Parabacteroides</taxon>
    </lineage>
</organism>
<evidence type="ECO:0000256" key="2">
    <source>
        <dbReference type="PROSITE-ProRule" id="PRU00169"/>
    </source>
</evidence>
<evidence type="ECO:0000313" key="6">
    <source>
        <dbReference type="Proteomes" id="UP000033035"/>
    </source>
</evidence>
<dbReference type="PANTHER" id="PTHR44591">
    <property type="entry name" value="STRESS RESPONSE REGULATOR PROTEIN 1"/>
    <property type="match status" value="1"/>
</dbReference>